<gene>
    <name evidence="2" type="ORF">GQN54_13080</name>
</gene>
<keyword evidence="3" id="KW-1185">Reference proteome</keyword>
<proteinExistence type="predicted"/>
<dbReference type="InterPro" id="IPR003673">
    <property type="entry name" value="CoA-Trfase_fam_III"/>
</dbReference>
<dbReference type="InterPro" id="IPR023606">
    <property type="entry name" value="CoA-Trfase_III_dom_1_sf"/>
</dbReference>
<dbReference type="EMBL" id="WWNE01000012">
    <property type="protein sequence ID" value="NBG67056.1"/>
    <property type="molecule type" value="Genomic_DNA"/>
</dbReference>
<organism evidence="2 3">
    <name type="scientific">Acidiluteibacter ferrifornacis</name>
    <dbReference type="NCBI Taxonomy" id="2692424"/>
    <lineage>
        <taxon>Bacteria</taxon>
        <taxon>Pseudomonadati</taxon>
        <taxon>Bacteroidota</taxon>
        <taxon>Flavobacteriia</taxon>
        <taxon>Flavobacteriales</taxon>
        <taxon>Cryomorphaceae</taxon>
        <taxon>Acidiluteibacter</taxon>
    </lineage>
</organism>
<dbReference type="Gene3D" id="3.30.1540.10">
    <property type="entry name" value="formyl-coa transferase, domain 3"/>
    <property type="match status" value="1"/>
</dbReference>
<keyword evidence="1 2" id="KW-0808">Transferase</keyword>
<name>A0A6N9NK36_9FLAO</name>
<dbReference type="SUPFAM" id="SSF89796">
    <property type="entry name" value="CoA-transferase family III (CaiB/BaiF)"/>
    <property type="match status" value="1"/>
</dbReference>
<dbReference type="PANTHER" id="PTHR48207:SF3">
    <property type="entry name" value="SUCCINATE--HYDROXYMETHYLGLUTARATE COA-TRANSFERASE"/>
    <property type="match status" value="1"/>
</dbReference>
<sequence>MNQPFKELKVVELASVLAGPAVGTFFAELGASVLKIENKSTYGDVTRSWRLTDESIHNPVSAYYSAVNYGKKALQLDLKDSKDIQLVLNEISTADILISNFKKGDDLKYGLDYKTLQQLNPKLIYASINGFGTDSDKVAFDVVLQAESGLMSMNGENVETPVKLPIAFIDLFAAHQLKEGILIALIQRGISGKGAQISVSLYDAALASLANQATNYLMNNHIPKPIGSLHPNIAPYGEIVTSNDGIKYVLAIGNNQQFQNLCKEIKRSDLLESPKYRTNQLRVNHRIELHMALSETFHLLNGADIYKRLIEAKVPIGELKNLKDVFEDEQAQRLILEEEIEGMSTKRVATAVFKISE</sequence>
<dbReference type="AlphaFoldDB" id="A0A6N9NK36"/>
<accession>A0A6N9NK36</accession>
<reference evidence="2 3" key="1">
    <citation type="submission" date="2019-12" db="EMBL/GenBank/DDBJ databases">
        <authorList>
            <person name="Zhao J."/>
        </authorList>
    </citation>
    <scope>NUCLEOTIDE SEQUENCE [LARGE SCALE GENOMIC DNA]</scope>
    <source>
        <strain evidence="2 3">S-15</strain>
    </source>
</reference>
<comment type="caution">
    <text evidence="2">The sequence shown here is derived from an EMBL/GenBank/DDBJ whole genome shotgun (WGS) entry which is preliminary data.</text>
</comment>
<evidence type="ECO:0000313" key="3">
    <source>
        <dbReference type="Proteomes" id="UP000470771"/>
    </source>
</evidence>
<dbReference type="Gene3D" id="3.40.50.10540">
    <property type="entry name" value="Crotonobetainyl-coa:carnitine coa-transferase, domain 1"/>
    <property type="match status" value="1"/>
</dbReference>
<dbReference type="InterPro" id="IPR044855">
    <property type="entry name" value="CoA-Trfase_III_dom3_sf"/>
</dbReference>
<dbReference type="RefSeq" id="WP_160634005.1">
    <property type="nucleotide sequence ID" value="NZ_WWNE01000012.1"/>
</dbReference>
<dbReference type="Pfam" id="PF02515">
    <property type="entry name" value="CoA_transf_3"/>
    <property type="match status" value="1"/>
</dbReference>
<evidence type="ECO:0000313" key="2">
    <source>
        <dbReference type="EMBL" id="NBG67056.1"/>
    </source>
</evidence>
<evidence type="ECO:0000256" key="1">
    <source>
        <dbReference type="ARBA" id="ARBA00022679"/>
    </source>
</evidence>
<dbReference type="GO" id="GO:0008410">
    <property type="term" value="F:CoA-transferase activity"/>
    <property type="evidence" value="ECO:0007669"/>
    <property type="project" value="TreeGrafter"/>
</dbReference>
<protein>
    <submittedName>
        <fullName evidence="2">CoA transferase</fullName>
    </submittedName>
</protein>
<dbReference type="Proteomes" id="UP000470771">
    <property type="component" value="Unassembled WGS sequence"/>
</dbReference>
<dbReference type="InterPro" id="IPR050483">
    <property type="entry name" value="CoA-transferase_III_domain"/>
</dbReference>
<dbReference type="PANTHER" id="PTHR48207">
    <property type="entry name" value="SUCCINATE--HYDROXYMETHYLGLUTARATE COA-TRANSFERASE"/>
    <property type="match status" value="1"/>
</dbReference>